<dbReference type="SUPFAM" id="SSF54637">
    <property type="entry name" value="Thioesterase/thiol ester dehydrase-isomerase"/>
    <property type="match status" value="1"/>
</dbReference>
<dbReference type="NCBIfam" id="TIGR00369">
    <property type="entry name" value="unchar_dom_1"/>
    <property type="match status" value="1"/>
</dbReference>
<dbReference type="RefSeq" id="WP_126701276.1">
    <property type="nucleotide sequence ID" value="NZ_RWKW01000069.1"/>
</dbReference>
<dbReference type="Proteomes" id="UP000278398">
    <property type="component" value="Unassembled WGS sequence"/>
</dbReference>
<dbReference type="CDD" id="cd03443">
    <property type="entry name" value="PaaI_thioesterase"/>
    <property type="match status" value="1"/>
</dbReference>
<evidence type="ECO:0000259" key="2">
    <source>
        <dbReference type="Pfam" id="PF03061"/>
    </source>
</evidence>
<dbReference type="InterPro" id="IPR006683">
    <property type="entry name" value="Thioestr_dom"/>
</dbReference>
<dbReference type="Pfam" id="PF03061">
    <property type="entry name" value="4HBT"/>
    <property type="match status" value="1"/>
</dbReference>
<protein>
    <submittedName>
        <fullName evidence="3">PaaI family thioesterase</fullName>
    </submittedName>
</protein>
<proteinExistence type="predicted"/>
<dbReference type="GO" id="GO:0016289">
    <property type="term" value="F:acyl-CoA hydrolase activity"/>
    <property type="evidence" value="ECO:0007669"/>
    <property type="project" value="UniProtKB-ARBA"/>
</dbReference>
<reference evidence="3 4" key="1">
    <citation type="submission" date="2018-12" db="EMBL/GenBank/DDBJ databases">
        <title>Mesorhizobium carbonis sp. nov., isolated from coal mine water.</title>
        <authorList>
            <person name="Xin W."/>
            <person name="Xu Z."/>
            <person name="Xiang F."/>
            <person name="Zhang J."/>
            <person name="Xi L."/>
            <person name="Liu J."/>
        </authorList>
    </citation>
    <scope>NUCLEOTIDE SEQUENCE [LARGE SCALE GENOMIC DNA]</scope>
    <source>
        <strain evidence="3 4">B2.3</strain>
    </source>
</reference>
<dbReference type="InterPro" id="IPR029069">
    <property type="entry name" value="HotDog_dom_sf"/>
</dbReference>
<keyword evidence="1" id="KW-0378">Hydrolase</keyword>
<keyword evidence="4" id="KW-1185">Reference proteome</keyword>
<dbReference type="Gene3D" id="3.10.129.10">
    <property type="entry name" value="Hotdog Thioesterase"/>
    <property type="match status" value="1"/>
</dbReference>
<evidence type="ECO:0000313" key="4">
    <source>
        <dbReference type="Proteomes" id="UP000278398"/>
    </source>
</evidence>
<accession>A0A3S0G6R0</accession>
<dbReference type="InterPro" id="IPR003736">
    <property type="entry name" value="PAAI_dom"/>
</dbReference>
<organism evidence="3 4">
    <name type="scientific">Aquibium carbonis</name>
    <dbReference type="NCBI Taxonomy" id="2495581"/>
    <lineage>
        <taxon>Bacteria</taxon>
        <taxon>Pseudomonadati</taxon>
        <taxon>Pseudomonadota</taxon>
        <taxon>Alphaproteobacteria</taxon>
        <taxon>Hyphomicrobiales</taxon>
        <taxon>Phyllobacteriaceae</taxon>
        <taxon>Aquibium</taxon>
    </lineage>
</organism>
<comment type="caution">
    <text evidence="3">The sequence shown here is derived from an EMBL/GenBank/DDBJ whole genome shotgun (WGS) entry which is preliminary data.</text>
</comment>
<sequence length="146" mass="15205">MNPDLVLVRRFMAGGGVGLPVDSSALAVALGARLEAWSPERRELVMGYEPDATFRQGAGVLQGGAVASMLDFAMAFAGFTQLADGAGLSTLTMNVVFQKAARGGRYTVRGRIEKPGRRVMFAAAEITDGDDVVATATSTLLVLPAA</sequence>
<dbReference type="EMBL" id="RWKW01000069">
    <property type="protein sequence ID" value="RST85026.1"/>
    <property type="molecule type" value="Genomic_DNA"/>
</dbReference>
<evidence type="ECO:0000313" key="3">
    <source>
        <dbReference type="EMBL" id="RST85026.1"/>
    </source>
</evidence>
<dbReference type="AlphaFoldDB" id="A0A3S0G6R0"/>
<name>A0A3S0G6R0_9HYPH</name>
<feature type="domain" description="Thioesterase" evidence="2">
    <location>
        <begin position="59"/>
        <end position="133"/>
    </location>
</feature>
<dbReference type="OrthoDB" id="9813282at2"/>
<gene>
    <name evidence="3" type="ORF">EJC49_17765</name>
</gene>
<evidence type="ECO:0000256" key="1">
    <source>
        <dbReference type="ARBA" id="ARBA00022801"/>
    </source>
</evidence>